<evidence type="ECO:0000313" key="2">
    <source>
        <dbReference type="EMBL" id="SIT03408.1"/>
    </source>
</evidence>
<dbReference type="STRING" id="252246.SAMN05421799_11075"/>
<feature type="domain" description="Glycosyltransferase subfamily 4-like N-terminal" evidence="1">
    <location>
        <begin position="56"/>
        <end position="185"/>
    </location>
</feature>
<dbReference type="AlphaFoldDB" id="A0A1N7NYP2"/>
<keyword evidence="2" id="KW-0808">Transferase</keyword>
<name>A0A1N7NYP2_9BACL</name>
<reference evidence="3" key="1">
    <citation type="submission" date="2017-01" db="EMBL/GenBank/DDBJ databases">
        <authorList>
            <person name="Varghese N."/>
            <person name="Submissions S."/>
        </authorList>
    </citation>
    <scope>NUCLEOTIDE SEQUENCE [LARGE SCALE GENOMIC DNA]</scope>
    <source>
        <strain evidence="3">DSM 16176</strain>
    </source>
</reference>
<proteinExistence type="predicted"/>
<dbReference type="OrthoDB" id="9794575at2"/>
<organism evidence="2 3">
    <name type="scientific">Alicyclobacillus vulcanalis</name>
    <dbReference type="NCBI Taxonomy" id="252246"/>
    <lineage>
        <taxon>Bacteria</taxon>
        <taxon>Bacillati</taxon>
        <taxon>Bacillota</taxon>
        <taxon>Bacilli</taxon>
        <taxon>Bacillales</taxon>
        <taxon>Alicyclobacillaceae</taxon>
        <taxon>Alicyclobacillus</taxon>
    </lineage>
</organism>
<dbReference type="SUPFAM" id="SSF53756">
    <property type="entry name" value="UDP-Glycosyltransferase/glycogen phosphorylase"/>
    <property type="match status" value="1"/>
</dbReference>
<dbReference type="Gene3D" id="3.40.50.2000">
    <property type="entry name" value="Glycogen Phosphorylase B"/>
    <property type="match status" value="1"/>
</dbReference>
<evidence type="ECO:0000259" key="1">
    <source>
        <dbReference type="Pfam" id="PF13579"/>
    </source>
</evidence>
<dbReference type="EMBL" id="FTOO01000010">
    <property type="protein sequence ID" value="SIT03408.1"/>
    <property type="molecule type" value="Genomic_DNA"/>
</dbReference>
<dbReference type="RefSeq" id="WP_076348271.1">
    <property type="nucleotide sequence ID" value="NZ_FTOO01000010.1"/>
</dbReference>
<protein>
    <submittedName>
        <fullName evidence="2">Glycosyltransferase involved in cell wall bisynthesis</fullName>
    </submittedName>
</protein>
<gene>
    <name evidence="2" type="ORF">SAMN05421799_11075</name>
</gene>
<keyword evidence="3" id="KW-1185">Reference proteome</keyword>
<accession>A0A1N7NYP2</accession>
<dbReference type="InterPro" id="IPR028098">
    <property type="entry name" value="Glyco_trans_4-like_N"/>
</dbReference>
<dbReference type="GO" id="GO:0016740">
    <property type="term" value="F:transferase activity"/>
    <property type="evidence" value="ECO:0007669"/>
    <property type="project" value="UniProtKB-KW"/>
</dbReference>
<evidence type="ECO:0000313" key="3">
    <source>
        <dbReference type="Proteomes" id="UP000186156"/>
    </source>
</evidence>
<dbReference type="Pfam" id="PF13579">
    <property type="entry name" value="Glyco_trans_4_4"/>
    <property type="match status" value="1"/>
</dbReference>
<dbReference type="Proteomes" id="UP000186156">
    <property type="component" value="Unassembled WGS sequence"/>
</dbReference>
<sequence>MPTEKPNVTVISYHAPPVLNAESILVWKTLQVLRSSFSLRLVTANVASADNTLELPSDIEVRRLPTWLPAAYKPRRAVEKVLGRFVDEAWLWERRAPGAPDAPVDLIYSRSQPGASHLLALRWKLATGKPWIAQFSDPWAHNPYHVGRTARRKAFDEAHERAVVAKADALVFPTREILEQYEQLYPQSSVAKKSIILPHHFMPELYPAHVARPAEAADKLLFAYLGDFYGQRSPEPFLAGLARALAARPDMRQRVAVEFYGNVESKFEPLVAQSPVPIRKGRVSYLESLARMRRADVLLLIDAPSPTGRNPFLASKLIDYLGAGRKILGITDVEGTAADVLRAEGHPVVSPRDVDGIASAIVALMDAFERGESFSVPVPMAYSSEQVVGELAAHMERLLGETRMK</sequence>